<sequence>MRTLRVLNFVLAAGTFDIKAFPYEAWKRKTGYTTSLTRFDQNSLSFRSAEFAERSLGNQKFVFWRCQGSGSSGFLFSQE</sequence>
<protein>
    <submittedName>
        <fullName evidence="1">Uncharacterized protein</fullName>
    </submittedName>
</protein>
<dbReference type="Proteomes" id="UP000663722">
    <property type="component" value="Chromosome"/>
</dbReference>
<name>A0A975GL33_9BACT</name>
<evidence type="ECO:0000313" key="1">
    <source>
        <dbReference type="EMBL" id="QTA84388.1"/>
    </source>
</evidence>
<gene>
    <name evidence="1" type="ORF">dnm_003820</name>
</gene>
<keyword evidence="2" id="KW-1185">Reference proteome</keyword>
<dbReference type="KEGG" id="dmm:dnm_003820"/>
<accession>A0A975GL33</accession>
<dbReference type="AlphaFoldDB" id="A0A975GL33"/>
<organism evidence="1 2">
    <name type="scientific">Desulfonema magnum</name>
    <dbReference type="NCBI Taxonomy" id="45655"/>
    <lineage>
        <taxon>Bacteria</taxon>
        <taxon>Pseudomonadati</taxon>
        <taxon>Thermodesulfobacteriota</taxon>
        <taxon>Desulfobacteria</taxon>
        <taxon>Desulfobacterales</taxon>
        <taxon>Desulfococcaceae</taxon>
        <taxon>Desulfonema</taxon>
    </lineage>
</organism>
<dbReference type="EMBL" id="CP061800">
    <property type="protein sequence ID" value="QTA84388.1"/>
    <property type="molecule type" value="Genomic_DNA"/>
</dbReference>
<reference evidence="1" key="1">
    <citation type="journal article" date="2021" name="Microb. Physiol.">
        <title>Proteogenomic Insights into the Physiology of Marine, Sulfate-Reducing, Filamentous Desulfonema limicola and Desulfonema magnum.</title>
        <authorList>
            <person name="Schnaars V."/>
            <person name="Wohlbrand L."/>
            <person name="Scheve S."/>
            <person name="Hinrichs C."/>
            <person name="Reinhardt R."/>
            <person name="Rabus R."/>
        </authorList>
    </citation>
    <scope>NUCLEOTIDE SEQUENCE</scope>
    <source>
        <strain evidence="1">4be13</strain>
    </source>
</reference>
<proteinExistence type="predicted"/>
<evidence type="ECO:0000313" key="2">
    <source>
        <dbReference type="Proteomes" id="UP000663722"/>
    </source>
</evidence>